<feature type="transmembrane region" description="Helical" evidence="6">
    <location>
        <begin position="125"/>
        <end position="143"/>
    </location>
</feature>
<dbReference type="PANTHER" id="PTHR30250">
    <property type="entry name" value="PST FAMILY PREDICTED COLANIC ACID TRANSPORTER"/>
    <property type="match status" value="1"/>
</dbReference>
<organism evidence="7 8">
    <name type="scientific">Ruminiclostridium cellobioparum subsp. termitidis CT1112</name>
    <dbReference type="NCBI Taxonomy" id="1195236"/>
    <lineage>
        <taxon>Bacteria</taxon>
        <taxon>Bacillati</taxon>
        <taxon>Bacillota</taxon>
        <taxon>Clostridia</taxon>
        <taxon>Eubacteriales</taxon>
        <taxon>Oscillospiraceae</taxon>
        <taxon>Ruminiclostridium</taxon>
    </lineage>
</organism>
<comment type="subcellular location">
    <subcellularLocation>
        <location evidence="1">Cell membrane</location>
        <topology evidence="1">Multi-pass membrane protein</topology>
    </subcellularLocation>
</comment>
<feature type="transmembrane region" description="Helical" evidence="6">
    <location>
        <begin position="393"/>
        <end position="411"/>
    </location>
</feature>
<evidence type="ECO:0000256" key="1">
    <source>
        <dbReference type="ARBA" id="ARBA00004651"/>
    </source>
</evidence>
<reference evidence="7 8" key="1">
    <citation type="journal article" date="2013" name="Genome Announc.">
        <title>Draft Genome Sequence of the Cellulolytic, Mesophilic, Anaerobic Bacterium Clostridium termitidis Strain CT1112 (DSM 5398).</title>
        <authorList>
            <person name="Lal S."/>
            <person name="Ramachandran U."/>
            <person name="Zhang X."/>
            <person name="Munir R."/>
            <person name="Sparling R."/>
            <person name="Levin D.B."/>
        </authorList>
    </citation>
    <scope>NUCLEOTIDE SEQUENCE [LARGE SCALE GENOMIC DNA]</scope>
    <source>
        <strain evidence="7 8">CT1112</strain>
    </source>
</reference>
<sequence>MIIISDQLERKYNNGAKVVLLVSVLAIPLQLATSAVISRVSAEASGILGIIELFYNIIITFFLFGGETAIVKLLSDIKQPLNKKRFIVYYIRICLIYFVVFTVAFRLFGIDIIKIFVGIDENTTLSMYLAGILIIICNILLAYVKEQEHFFIYSIGTKVFNIVTFFGTLYIAVINKSNAKSNLFMSLFIGFILLLIYLLIKNKLFNLKALFEFKRPEQKIFKYALFLHLSTIMAFIFDKADQIIIINKLGLGVLGGYYLIVKIVNMIKLIPNIYNSTFYPYICKQLNKETSNKIFGILINRNLMIIFPITVSIVMNSKLIVRVLFGPEYLDYTNILQLFTITVIISAPAIILNNYLFALGKSKQYFIISVISVVFQVSLMLPLLKYVGIEGLVIVRVVASIITISLCKLYLRKMDYEIKLSNQYYLYCSLLCILGLIIKIKNTNDLINLLITIVVLIIFCIFNRNSLLNLIKVKQI</sequence>
<dbReference type="PANTHER" id="PTHR30250:SF11">
    <property type="entry name" value="O-ANTIGEN TRANSPORTER-RELATED"/>
    <property type="match status" value="1"/>
</dbReference>
<dbReference type="STRING" id="1195236.CTER_3934"/>
<name>S0FGR1_RUMCE</name>
<gene>
    <name evidence="7" type="ORF">CTER_3934</name>
</gene>
<evidence type="ECO:0000313" key="8">
    <source>
        <dbReference type="Proteomes" id="UP000014155"/>
    </source>
</evidence>
<keyword evidence="2" id="KW-1003">Cell membrane</keyword>
<evidence type="ECO:0000256" key="5">
    <source>
        <dbReference type="ARBA" id="ARBA00023136"/>
    </source>
</evidence>
<keyword evidence="8" id="KW-1185">Reference proteome</keyword>
<dbReference type="PATRIC" id="fig|1195236.3.peg.4145"/>
<evidence type="ECO:0000313" key="7">
    <source>
        <dbReference type="EMBL" id="EMS70357.1"/>
    </source>
</evidence>
<evidence type="ECO:0000256" key="2">
    <source>
        <dbReference type="ARBA" id="ARBA00022475"/>
    </source>
</evidence>
<keyword evidence="3 6" id="KW-0812">Transmembrane</keyword>
<feature type="transmembrane region" description="Helical" evidence="6">
    <location>
        <begin position="365"/>
        <end position="387"/>
    </location>
</feature>
<feature type="transmembrane region" description="Helical" evidence="6">
    <location>
        <begin position="335"/>
        <end position="358"/>
    </location>
</feature>
<comment type="caution">
    <text evidence="7">The sequence shown here is derived from an EMBL/GenBank/DDBJ whole genome shotgun (WGS) entry which is preliminary data.</text>
</comment>
<keyword evidence="4 6" id="KW-1133">Transmembrane helix</keyword>
<dbReference type="RefSeq" id="WP_004628614.1">
    <property type="nucleotide sequence ID" value="NZ_AORV01000056.1"/>
</dbReference>
<dbReference type="EMBL" id="AORV01000056">
    <property type="protein sequence ID" value="EMS70357.1"/>
    <property type="molecule type" value="Genomic_DNA"/>
</dbReference>
<dbReference type="Proteomes" id="UP000014155">
    <property type="component" value="Unassembled WGS sequence"/>
</dbReference>
<feature type="transmembrane region" description="Helical" evidence="6">
    <location>
        <begin position="150"/>
        <end position="171"/>
    </location>
</feature>
<dbReference type="eggNOG" id="COG2244">
    <property type="taxonomic scope" value="Bacteria"/>
</dbReference>
<accession>S0FGR1</accession>
<proteinExistence type="predicted"/>
<evidence type="ECO:0000256" key="3">
    <source>
        <dbReference type="ARBA" id="ARBA00022692"/>
    </source>
</evidence>
<feature type="transmembrane region" description="Helical" evidence="6">
    <location>
        <begin position="423"/>
        <end position="440"/>
    </location>
</feature>
<dbReference type="AlphaFoldDB" id="S0FGR1"/>
<feature type="transmembrane region" description="Helical" evidence="6">
    <location>
        <begin position="446"/>
        <end position="462"/>
    </location>
</feature>
<protein>
    <submittedName>
        <fullName evidence="7">Membrane protein involved in the export of O-antigen and teichoic acid</fullName>
    </submittedName>
</protein>
<feature type="transmembrane region" description="Helical" evidence="6">
    <location>
        <begin position="294"/>
        <end position="315"/>
    </location>
</feature>
<feature type="transmembrane region" description="Helical" evidence="6">
    <location>
        <begin position="86"/>
        <end position="105"/>
    </location>
</feature>
<keyword evidence="5 6" id="KW-0472">Membrane</keyword>
<feature type="transmembrane region" description="Helical" evidence="6">
    <location>
        <begin position="243"/>
        <end position="261"/>
    </location>
</feature>
<feature type="transmembrane region" description="Helical" evidence="6">
    <location>
        <begin position="44"/>
        <end position="65"/>
    </location>
</feature>
<evidence type="ECO:0000256" key="6">
    <source>
        <dbReference type="SAM" id="Phobius"/>
    </source>
</evidence>
<dbReference type="InterPro" id="IPR050833">
    <property type="entry name" value="Poly_Biosynth_Transport"/>
</dbReference>
<dbReference type="GO" id="GO:0005886">
    <property type="term" value="C:plasma membrane"/>
    <property type="evidence" value="ECO:0007669"/>
    <property type="project" value="UniProtKB-SubCell"/>
</dbReference>
<evidence type="ECO:0000256" key="4">
    <source>
        <dbReference type="ARBA" id="ARBA00022989"/>
    </source>
</evidence>
<feature type="transmembrane region" description="Helical" evidence="6">
    <location>
        <begin position="183"/>
        <end position="200"/>
    </location>
</feature>
<feature type="transmembrane region" description="Helical" evidence="6">
    <location>
        <begin position="220"/>
        <end position="237"/>
    </location>
</feature>